<keyword evidence="7" id="KW-1185">Reference proteome</keyword>
<dbReference type="AlphaFoldDB" id="A0AAV6QUC4"/>
<feature type="signal peptide" evidence="4">
    <location>
        <begin position="1"/>
        <end position="20"/>
    </location>
</feature>
<accession>A0AAV6QUC4</accession>
<evidence type="ECO:0000256" key="3">
    <source>
        <dbReference type="ARBA" id="ARBA00023319"/>
    </source>
</evidence>
<feature type="chain" id="PRO_5043989276" evidence="4">
    <location>
        <begin position="21"/>
        <end position="173"/>
    </location>
</feature>
<keyword evidence="3" id="KW-0393">Immunoglobulin domain</keyword>
<dbReference type="InterPro" id="IPR007110">
    <property type="entry name" value="Ig-like_dom"/>
</dbReference>
<dbReference type="InterPro" id="IPR003599">
    <property type="entry name" value="Ig_sub"/>
</dbReference>
<evidence type="ECO:0000259" key="5">
    <source>
        <dbReference type="PROSITE" id="PS50835"/>
    </source>
</evidence>
<name>A0AAV6QUC4_SOLSE</name>
<comment type="subcellular location">
    <subcellularLocation>
        <location evidence="1">Membrane</location>
    </subcellularLocation>
</comment>
<dbReference type="PANTHER" id="PTHR24100:SF151">
    <property type="entry name" value="ICOS LIGAND"/>
    <property type="match status" value="1"/>
</dbReference>
<dbReference type="InterPro" id="IPR050504">
    <property type="entry name" value="IgSF_BTN/MOG"/>
</dbReference>
<evidence type="ECO:0000256" key="2">
    <source>
        <dbReference type="ARBA" id="ARBA00023136"/>
    </source>
</evidence>
<dbReference type="PROSITE" id="PS50835">
    <property type="entry name" value="IG_LIKE"/>
    <property type="match status" value="1"/>
</dbReference>
<gene>
    <name evidence="6" type="ORF">JOB18_022563</name>
</gene>
<feature type="domain" description="Ig-like" evidence="5">
    <location>
        <begin position="30"/>
        <end position="129"/>
    </location>
</feature>
<keyword evidence="4" id="KW-0732">Signal</keyword>
<dbReference type="GO" id="GO:0050852">
    <property type="term" value="P:T cell receptor signaling pathway"/>
    <property type="evidence" value="ECO:0007669"/>
    <property type="project" value="TreeGrafter"/>
</dbReference>
<dbReference type="PANTHER" id="PTHR24100">
    <property type="entry name" value="BUTYROPHILIN"/>
    <property type="match status" value="1"/>
</dbReference>
<comment type="caution">
    <text evidence="6">The sequence shown here is derived from an EMBL/GenBank/DDBJ whole genome shotgun (WGS) entry which is preliminary data.</text>
</comment>
<dbReference type="GO" id="GO:0005102">
    <property type="term" value="F:signaling receptor binding"/>
    <property type="evidence" value="ECO:0007669"/>
    <property type="project" value="TreeGrafter"/>
</dbReference>
<evidence type="ECO:0000313" key="6">
    <source>
        <dbReference type="EMBL" id="KAG7496640.1"/>
    </source>
</evidence>
<organism evidence="6 7">
    <name type="scientific">Solea senegalensis</name>
    <name type="common">Senegalese sole</name>
    <dbReference type="NCBI Taxonomy" id="28829"/>
    <lineage>
        <taxon>Eukaryota</taxon>
        <taxon>Metazoa</taxon>
        <taxon>Chordata</taxon>
        <taxon>Craniata</taxon>
        <taxon>Vertebrata</taxon>
        <taxon>Euteleostomi</taxon>
        <taxon>Actinopterygii</taxon>
        <taxon>Neopterygii</taxon>
        <taxon>Teleostei</taxon>
        <taxon>Neoteleostei</taxon>
        <taxon>Acanthomorphata</taxon>
        <taxon>Carangaria</taxon>
        <taxon>Pleuronectiformes</taxon>
        <taxon>Pleuronectoidei</taxon>
        <taxon>Soleidae</taxon>
        <taxon>Solea</taxon>
    </lineage>
</organism>
<proteinExistence type="predicted"/>
<sequence>MTSVSIAVTVLWNVLTFSRGIFQDLDEVIVKPGDDALLGCHAPPNTAITGLIWSRPGADLYVLFYRDGRALQHYQLQPYQGRVDLSDPTMANGDASVIVRNVSADDAGAYECTVRTETTGRRGRDMELRSVVRLKVEDTPSPTNGGGRVVEGASLCCMLPLLVLLSLCSKTFR</sequence>
<dbReference type="GO" id="GO:0001817">
    <property type="term" value="P:regulation of cytokine production"/>
    <property type="evidence" value="ECO:0007669"/>
    <property type="project" value="TreeGrafter"/>
</dbReference>
<reference evidence="6 7" key="1">
    <citation type="journal article" date="2021" name="Sci. Rep.">
        <title>Chromosome anchoring in Senegalese sole (Solea senegalensis) reveals sex-associated markers and genome rearrangements in flatfish.</title>
        <authorList>
            <person name="Guerrero-Cozar I."/>
            <person name="Gomez-Garrido J."/>
            <person name="Berbel C."/>
            <person name="Martinez-Blanch J.F."/>
            <person name="Alioto T."/>
            <person name="Claros M.G."/>
            <person name="Gagnaire P.A."/>
            <person name="Manchado M."/>
        </authorList>
    </citation>
    <scope>NUCLEOTIDE SEQUENCE [LARGE SCALE GENOMIC DNA]</scope>
    <source>
        <strain evidence="6">Sse05_10M</strain>
    </source>
</reference>
<dbReference type="GO" id="GO:0009897">
    <property type="term" value="C:external side of plasma membrane"/>
    <property type="evidence" value="ECO:0007669"/>
    <property type="project" value="TreeGrafter"/>
</dbReference>
<keyword evidence="2" id="KW-0472">Membrane</keyword>
<keyword evidence="6" id="KW-0675">Receptor</keyword>
<dbReference type="Proteomes" id="UP000693946">
    <property type="component" value="Linkage Group LG3"/>
</dbReference>
<dbReference type="InterPro" id="IPR013106">
    <property type="entry name" value="Ig_V-set"/>
</dbReference>
<evidence type="ECO:0000256" key="1">
    <source>
        <dbReference type="ARBA" id="ARBA00004370"/>
    </source>
</evidence>
<dbReference type="Pfam" id="PF07686">
    <property type="entry name" value="V-set"/>
    <property type="match status" value="1"/>
</dbReference>
<protein>
    <submittedName>
        <fullName evidence="6">Coxsackievirus and adenovirus receptor-like</fullName>
    </submittedName>
</protein>
<dbReference type="EMBL" id="JAGKHQ010000015">
    <property type="protein sequence ID" value="KAG7496640.1"/>
    <property type="molecule type" value="Genomic_DNA"/>
</dbReference>
<evidence type="ECO:0000313" key="7">
    <source>
        <dbReference type="Proteomes" id="UP000693946"/>
    </source>
</evidence>
<dbReference type="SMART" id="SM00409">
    <property type="entry name" value="IG"/>
    <property type="match status" value="1"/>
</dbReference>
<evidence type="ECO:0000256" key="4">
    <source>
        <dbReference type="SAM" id="SignalP"/>
    </source>
</evidence>